<dbReference type="Proteomes" id="UP001589867">
    <property type="component" value="Unassembled WGS sequence"/>
</dbReference>
<accession>A0ABV6MF09</accession>
<comment type="caution">
    <text evidence="2">The sequence shown here is derived from an EMBL/GenBank/DDBJ whole genome shotgun (WGS) entry which is preliminary data.</text>
</comment>
<protein>
    <submittedName>
        <fullName evidence="2">Uncharacterized protein</fullName>
    </submittedName>
</protein>
<dbReference type="EMBL" id="JBHLUH010000080">
    <property type="protein sequence ID" value="MFC0533295.1"/>
    <property type="molecule type" value="Genomic_DNA"/>
</dbReference>
<dbReference type="RefSeq" id="WP_377260711.1">
    <property type="nucleotide sequence ID" value="NZ_JBHLUH010000080.1"/>
</dbReference>
<feature type="region of interest" description="Disordered" evidence="1">
    <location>
        <begin position="383"/>
        <end position="415"/>
    </location>
</feature>
<reference evidence="2 3" key="1">
    <citation type="submission" date="2024-09" db="EMBL/GenBank/DDBJ databases">
        <authorList>
            <person name="Sun Q."/>
            <person name="Mori K."/>
        </authorList>
    </citation>
    <scope>NUCLEOTIDE SEQUENCE [LARGE SCALE GENOMIC DNA]</scope>
    <source>
        <strain evidence="2 3">TBRC 3947</strain>
    </source>
</reference>
<evidence type="ECO:0000313" key="2">
    <source>
        <dbReference type="EMBL" id="MFC0533295.1"/>
    </source>
</evidence>
<proteinExistence type="predicted"/>
<sequence>MTRADAMAGRLPPVYDTRPGTLLSGLLDHLALPVEVVDEERVRVQRAHWMSTALDRTDVARLGALLDRRLEDWEDTDLFRDRVIAIARARLEGAVACGPILGYVEDLLRAAHSRLGLDLAAAAAPEARVSIVENPPLTGRTVAGALTPLDHVEVTNDGLDPAVLEANLVGLPGTRAATPVLVVPGTGFLLGWAGVIPPGARLHLRWTGAELRADLDGDDRTDLLFSVADAEPGRSLTAAQLIRPAQPLMLPPGTTRLWYVTAGLFDRPELDAVMFAVARDSLRQGRFDADRWDDALMYQPPPLWAEFFWTSPAPASFEVRVPGGVLAADAPLWPEREQARERVGLLAAQGVDELRAAGVRATTLLVPLRESMPLRDRALPGAGIPLADGAPPAPSPAPQFGALLDSTSLDHSRLE</sequence>
<gene>
    <name evidence="2" type="ORF">ACFFIA_37375</name>
</gene>
<evidence type="ECO:0000256" key="1">
    <source>
        <dbReference type="SAM" id="MobiDB-lite"/>
    </source>
</evidence>
<keyword evidence="3" id="KW-1185">Reference proteome</keyword>
<organism evidence="2 3">
    <name type="scientific">Phytohabitans kaempferiae</name>
    <dbReference type="NCBI Taxonomy" id="1620943"/>
    <lineage>
        <taxon>Bacteria</taxon>
        <taxon>Bacillati</taxon>
        <taxon>Actinomycetota</taxon>
        <taxon>Actinomycetes</taxon>
        <taxon>Micromonosporales</taxon>
        <taxon>Micromonosporaceae</taxon>
    </lineage>
</organism>
<name>A0ABV6MF09_9ACTN</name>
<evidence type="ECO:0000313" key="3">
    <source>
        <dbReference type="Proteomes" id="UP001589867"/>
    </source>
</evidence>